<feature type="compositionally biased region" description="Basic and acidic residues" evidence="4">
    <location>
        <begin position="18"/>
        <end position="27"/>
    </location>
</feature>
<comment type="caution">
    <text evidence="6">The sequence shown here is derived from an EMBL/GenBank/DDBJ whole genome shotgun (WGS) entry which is preliminary data.</text>
</comment>
<evidence type="ECO:0000256" key="2">
    <source>
        <dbReference type="ARBA" id="ARBA00023315"/>
    </source>
</evidence>
<dbReference type="Pfam" id="PF13302">
    <property type="entry name" value="Acetyltransf_3"/>
    <property type="match status" value="1"/>
</dbReference>
<comment type="similarity">
    <text evidence="3">Belongs to the acetyltransferase family. RimJ subfamily.</text>
</comment>
<dbReference type="InterPro" id="IPR000182">
    <property type="entry name" value="GNAT_dom"/>
</dbReference>
<proteinExistence type="inferred from homology"/>
<keyword evidence="1 6" id="KW-0808">Transferase</keyword>
<dbReference type="Gene3D" id="3.40.630.30">
    <property type="match status" value="1"/>
</dbReference>
<dbReference type="GO" id="GO:0005737">
    <property type="term" value="C:cytoplasm"/>
    <property type="evidence" value="ECO:0007669"/>
    <property type="project" value="TreeGrafter"/>
</dbReference>
<evidence type="ECO:0000256" key="1">
    <source>
        <dbReference type="ARBA" id="ARBA00022679"/>
    </source>
</evidence>
<sequence length="253" mass="27441">MSPTRPSTRPSASRSCRRAAERGDRADGAGGADVAHALPERTGRHPGWPARLGALRVPVGVVELRPVRLRDASAWSEIRIRDERTLTPWEPSAPGTWAQRNAVVEWPARWALLRSAGRRGTALPFAVTCDGRLVGQVMVGNVVREPLLSAYVGYWCDSRVSGAGVTTAAVALVIDHCFSAVGLHRLEATVRPENAASLRVLEKLGFRREGLFARYLDVDGAWRDHLCFAMTVEEVPAGGIVGRLVGRGLAERV</sequence>
<name>A0A848DD55_9PSEU</name>
<dbReference type="EMBL" id="JAAXKZ010000005">
    <property type="protein sequence ID" value="NMH90515.1"/>
    <property type="molecule type" value="Genomic_DNA"/>
</dbReference>
<reference evidence="6 7" key="1">
    <citation type="submission" date="2020-04" db="EMBL/GenBank/DDBJ databases">
        <authorList>
            <person name="Klaysubun C."/>
            <person name="Duangmal K."/>
            <person name="Lipun K."/>
        </authorList>
    </citation>
    <scope>NUCLEOTIDE SEQUENCE [LARGE SCALE GENOMIC DNA]</scope>
    <source>
        <strain evidence="6 7">DSM 45300</strain>
    </source>
</reference>
<dbReference type="InterPro" id="IPR016181">
    <property type="entry name" value="Acyl_CoA_acyltransferase"/>
</dbReference>
<evidence type="ECO:0000256" key="4">
    <source>
        <dbReference type="SAM" id="MobiDB-lite"/>
    </source>
</evidence>
<accession>A0A848DD55</accession>
<evidence type="ECO:0000256" key="3">
    <source>
        <dbReference type="ARBA" id="ARBA00038502"/>
    </source>
</evidence>
<dbReference type="PANTHER" id="PTHR43792">
    <property type="entry name" value="GNAT FAMILY, PUTATIVE (AFU_ORTHOLOGUE AFUA_3G00765)-RELATED-RELATED"/>
    <property type="match status" value="1"/>
</dbReference>
<dbReference type="PROSITE" id="PS51186">
    <property type="entry name" value="GNAT"/>
    <property type="match status" value="1"/>
</dbReference>
<dbReference type="AlphaFoldDB" id="A0A848DD55"/>
<gene>
    <name evidence="6" type="ORF">HF519_02730</name>
</gene>
<feature type="region of interest" description="Disordered" evidence="4">
    <location>
        <begin position="1"/>
        <end position="32"/>
    </location>
</feature>
<feature type="domain" description="N-acetyltransferase" evidence="5">
    <location>
        <begin position="62"/>
        <end position="233"/>
    </location>
</feature>
<protein>
    <submittedName>
        <fullName evidence="6">GNAT family N-acetyltransferase</fullName>
    </submittedName>
</protein>
<feature type="compositionally biased region" description="Low complexity" evidence="4">
    <location>
        <begin position="1"/>
        <end position="14"/>
    </location>
</feature>
<organism evidence="6 7">
    <name type="scientific">Pseudonocardia bannensis</name>
    <dbReference type="NCBI Taxonomy" id="630973"/>
    <lineage>
        <taxon>Bacteria</taxon>
        <taxon>Bacillati</taxon>
        <taxon>Actinomycetota</taxon>
        <taxon>Actinomycetes</taxon>
        <taxon>Pseudonocardiales</taxon>
        <taxon>Pseudonocardiaceae</taxon>
        <taxon>Pseudonocardia</taxon>
    </lineage>
</organism>
<dbReference type="GO" id="GO:0008999">
    <property type="term" value="F:protein-N-terminal-alanine acetyltransferase activity"/>
    <property type="evidence" value="ECO:0007669"/>
    <property type="project" value="TreeGrafter"/>
</dbReference>
<dbReference type="PANTHER" id="PTHR43792:SF8">
    <property type="entry name" value="[RIBOSOMAL PROTEIN US5]-ALANINE N-ACETYLTRANSFERASE"/>
    <property type="match status" value="1"/>
</dbReference>
<dbReference type="Proteomes" id="UP000586918">
    <property type="component" value="Unassembled WGS sequence"/>
</dbReference>
<keyword evidence="7" id="KW-1185">Reference proteome</keyword>
<dbReference type="SUPFAM" id="SSF55729">
    <property type="entry name" value="Acyl-CoA N-acyltransferases (Nat)"/>
    <property type="match status" value="1"/>
</dbReference>
<evidence type="ECO:0000259" key="5">
    <source>
        <dbReference type="PROSITE" id="PS51186"/>
    </source>
</evidence>
<evidence type="ECO:0000313" key="6">
    <source>
        <dbReference type="EMBL" id="NMH90515.1"/>
    </source>
</evidence>
<dbReference type="InterPro" id="IPR051531">
    <property type="entry name" value="N-acetyltransferase"/>
</dbReference>
<keyword evidence="2" id="KW-0012">Acyltransferase</keyword>
<evidence type="ECO:0000313" key="7">
    <source>
        <dbReference type="Proteomes" id="UP000586918"/>
    </source>
</evidence>